<keyword evidence="4" id="KW-1185">Reference proteome</keyword>
<dbReference type="Proteomes" id="UP000234323">
    <property type="component" value="Unassembled WGS sequence"/>
</dbReference>
<dbReference type="AlphaFoldDB" id="A0A2I1GQ37"/>
<evidence type="ECO:0000313" key="3">
    <source>
        <dbReference type="EMBL" id="PKY48664.1"/>
    </source>
</evidence>
<evidence type="ECO:0000256" key="2">
    <source>
        <dbReference type="SAM" id="MobiDB-lite"/>
    </source>
</evidence>
<feature type="coiled-coil region" evidence="1">
    <location>
        <begin position="119"/>
        <end position="146"/>
    </location>
</feature>
<keyword evidence="1" id="KW-0175">Coiled coil</keyword>
<organism evidence="3 4">
    <name type="scientific">Rhizophagus irregularis</name>
    <dbReference type="NCBI Taxonomy" id="588596"/>
    <lineage>
        <taxon>Eukaryota</taxon>
        <taxon>Fungi</taxon>
        <taxon>Fungi incertae sedis</taxon>
        <taxon>Mucoromycota</taxon>
        <taxon>Glomeromycotina</taxon>
        <taxon>Glomeromycetes</taxon>
        <taxon>Glomerales</taxon>
        <taxon>Glomeraceae</taxon>
        <taxon>Rhizophagus</taxon>
    </lineage>
</organism>
<feature type="compositionally biased region" description="Low complexity" evidence="2">
    <location>
        <begin position="42"/>
        <end position="72"/>
    </location>
</feature>
<comment type="caution">
    <text evidence="3">The sequence shown here is derived from an EMBL/GenBank/DDBJ whole genome shotgun (WGS) entry which is preliminary data.</text>
</comment>
<proteinExistence type="predicted"/>
<feature type="region of interest" description="Disordered" evidence="2">
    <location>
        <begin position="1"/>
        <end position="78"/>
    </location>
</feature>
<feature type="region of interest" description="Disordered" evidence="2">
    <location>
        <begin position="172"/>
        <end position="231"/>
    </location>
</feature>
<feature type="compositionally biased region" description="Basic and acidic residues" evidence="2">
    <location>
        <begin position="1"/>
        <end position="18"/>
    </location>
</feature>
<gene>
    <name evidence="3" type="ORF">RhiirA4_422345</name>
</gene>
<sequence>MKKGGKKDDSDKSKRRDVFGLVIPTELTQPKPTSNTDQGNNSSSSTPTSSTAPLTSTSSPARTPSISTSSTAHTPSTLSNIKVRIPTIRLPKSVANLPTLPTRTYEAPSDRPDVLREENMKLKAKNKVLEQRLEMVNKELLDLQALNQSIIAINEEFGRENDELYKKVGQYETLRKPRSMQKHHTHKKHHRRSDSENSEDETPPRKKVIFRVDSDSISSEDDDGAKKNETSARPIKKIASSTCDNEKDSFFAQVEDFLLRYYIRISDFRAKGVLVDCGLPHQIEKYLSLHGKLLLVE</sequence>
<name>A0A2I1GQ37_9GLOM</name>
<feature type="compositionally biased region" description="Basic residues" evidence="2">
    <location>
        <begin position="176"/>
        <end position="192"/>
    </location>
</feature>
<evidence type="ECO:0000256" key="1">
    <source>
        <dbReference type="SAM" id="Coils"/>
    </source>
</evidence>
<dbReference type="EMBL" id="LLXI01000659">
    <property type="protein sequence ID" value="PKY48664.1"/>
    <property type="molecule type" value="Genomic_DNA"/>
</dbReference>
<evidence type="ECO:0000313" key="4">
    <source>
        <dbReference type="Proteomes" id="UP000234323"/>
    </source>
</evidence>
<reference evidence="3 4" key="1">
    <citation type="submission" date="2015-10" db="EMBL/GenBank/DDBJ databases">
        <title>Genome analyses suggest a sexual origin of heterokaryosis in a supposedly ancient asexual fungus.</title>
        <authorList>
            <person name="Ropars J."/>
            <person name="Sedzielewska K."/>
            <person name="Noel J."/>
            <person name="Charron P."/>
            <person name="Farinelli L."/>
            <person name="Marton T."/>
            <person name="Kruger M."/>
            <person name="Pelin A."/>
            <person name="Brachmann A."/>
            <person name="Corradi N."/>
        </authorList>
    </citation>
    <scope>NUCLEOTIDE SEQUENCE [LARGE SCALE GENOMIC DNA]</scope>
    <source>
        <strain evidence="3 4">A4</strain>
    </source>
</reference>
<protein>
    <submittedName>
        <fullName evidence="3">Uncharacterized protein</fullName>
    </submittedName>
</protein>
<feature type="compositionally biased region" description="Polar residues" evidence="2">
    <location>
        <begin position="26"/>
        <end position="41"/>
    </location>
</feature>
<dbReference type="VEuPathDB" id="FungiDB:FUN_006527"/>
<accession>A0A2I1GQ37</accession>